<dbReference type="AlphaFoldDB" id="A0A835RTU0"/>
<keyword evidence="3" id="KW-1185">Reference proteome</keyword>
<name>A0A835RTU0_VANPL</name>
<feature type="region of interest" description="Disordered" evidence="1">
    <location>
        <begin position="15"/>
        <end position="54"/>
    </location>
</feature>
<dbReference type="EMBL" id="JADCNL010000001">
    <property type="protein sequence ID" value="KAG0497989.1"/>
    <property type="molecule type" value="Genomic_DNA"/>
</dbReference>
<comment type="caution">
    <text evidence="2">The sequence shown here is derived from an EMBL/GenBank/DDBJ whole genome shotgun (WGS) entry which is preliminary data.</text>
</comment>
<dbReference type="Proteomes" id="UP000636800">
    <property type="component" value="Chromosome 1"/>
</dbReference>
<evidence type="ECO:0000313" key="2">
    <source>
        <dbReference type="EMBL" id="KAG0497989.1"/>
    </source>
</evidence>
<protein>
    <submittedName>
        <fullName evidence="2">Uncharacterized protein</fullName>
    </submittedName>
</protein>
<gene>
    <name evidence="2" type="ORF">HPP92_002680</name>
</gene>
<sequence length="54" mass="5764">MKAVITVFTGSKESFHHSRRLSKPAKPPTTWSLASSACSKGKSIKERGLSSTAS</sequence>
<reference evidence="2 3" key="1">
    <citation type="journal article" date="2020" name="Nat. Food">
        <title>A phased Vanilla planifolia genome enables genetic improvement of flavour and production.</title>
        <authorList>
            <person name="Hasing T."/>
            <person name="Tang H."/>
            <person name="Brym M."/>
            <person name="Khazi F."/>
            <person name="Huang T."/>
            <person name="Chambers A.H."/>
        </authorList>
    </citation>
    <scope>NUCLEOTIDE SEQUENCE [LARGE SCALE GENOMIC DNA]</scope>
    <source>
        <tissue evidence="2">Leaf</tissue>
    </source>
</reference>
<proteinExistence type="predicted"/>
<dbReference type="OrthoDB" id="6123450at2759"/>
<accession>A0A835RTU0</accession>
<feature type="compositionally biased region" description="Polar residues" evidence="1">
    <location>
        <begin position="29"/>
        <end position="38"/>
    </location>
</feature>
<evidence type="ECO:0000256" key="1">
    <source>
        <dbReference type="SAM" id="MobiDB-lite"/>
    </source>
</evidence>
<evidence type="ECO:0000313" key="3">
    <source>
        <dbReference type="Proteomes" id="UP000636800"/>
    </source>
</evidence>
<organism evidence="2 3">
    <name type="scientific">Vanilla planifolia</name>
    <name type="common">Vanilla</name>
    <dbReference type="NCBI Taxonomy" id="51239"/>
    <lineage>
        <taxon>Eukaryota</taxon>
        <taxon>Viridiplantae</taxon>
        <taxon>Streptophyta</taxon>
        <taxon>Embryophyta</taxon>
        <taxon>Tracheophyta</taxon>
        <taxon>Spermatophyta</taxon>
        <taxon>Magnoliopsida</taxon>
        <taxon>Liliopsida</taxon>
        <taxon>Asparagales</taxon>
        <taxon>Orchidaceae</taxon>
        <taxon>Vanilloideae</taxon>
        <taxon>Vanilleae</taxon>
        <taxon>Vanilla</taxon>
    </lineage>
</organism>